<keyword evidence="3 5" id="KW-0808">Transferase</keyword>
<dbReference type="Gene3D" id="1.10.10.370">
    <property type="entry name" value="DsrC-like protein, C-terminal domain"/>
    <property type="match status" value="1"/>
</dbReference>
<reference evidence="5 6" key="1">
    <citation type="submission" date="2016-12" db="EMBL/GenBank/DDBJ databases">
        <title>Genome sequencing of Methylocaldum marinum.</title>
        <authorList>
            <person name="Takeuchi M."/>
            <person name="Kamagata Y."/>
            <person name="Hiraoka S."/>
            <person name="Oshima K."/>
            <person name="Hattori M."/>
            <person name="Iwasaki W."/>
        </authorList>
    </citation>
    <scope>NUCLEOTIDE SEQUENCE [LARGE SCALE GENOMIC DNA]</scope>
    <source>
        <strain evidence="5 6">S8</strain>
    </source>
</reference>
<dbReference type="Proteomes" id="UP000266313">
    <property type="component" value="Chromosome"/>
</dbReference>
<feature type="active site" description="Cysteine persulfide intermediate" evidence="4">
    <location>
        <position position="108"/>
    </location>
</feature>
<dbReference type="GO" id="GO:0016740">
    <property type="term" value="F:transferase activity"/>
    <property type="evidence" value="ECO:0007669"/>
    <property type="project" value="UniProtKB-KW"/>
</dbReference>
<keyword evidence="6" id="KW-1185">Reference proteome</keyword>
<dbReference type="EMBL" id="AP017928">
    <property type="protein sequence ID" value="BBA37545.1"/>
    <property type="molecule type" value="Genomic_DNA"/>
</dbReference>
<evidence type="ECO:0000256" key="1">
    <source>
        <dbReference type="ARBA" id="ARBA00004496"/>
    </source>
</evidence>
<dbReference type="PANTHER" id="PTHR37010">
    <property type="entry name" value="SULFURTRANSFERASE TUSE"/>
    <property type="match status" value="1"/>
</dbReference>
<evidence type="ECO:0000256" key="2">
    <source>
        <dbReference type="ARBA" id="ARBA00022490"/>
    </source>
</evidence>
<dbReference type="InterPro" id="IPR007453">
    <property type="entry name" value="DsrC/TusE"/>
</dbReference>
<organism evidence="5 6">
    <name type="scientific">Methylocaldum marinum</name>
    <dbReference type="NCBI Taxonomy" id="1432792"/>
    <lineage>
        <taxon>Bacteria</taxon>
        <taxon>Pseudomonadati</taxon>
        <taxon>Pseudomonadota</taxon>
        <taxon>Gammaproteobacteria</taxon>
        <taxon>Methylococcales</taxon>
        <taxon>Methylococcaceae</taxon>
        <taxon>Methylocaldum</taxon>
    </lineage>
</organism>
<dbReference type="SUPFAM" id="SSF69721">
    <property type="entry name" value="DsrC, the gamma subunit of dissimilatory sulfite reductase"/>
    <property type="match status" value="1"/>
</dbReference>
<dbReference type="Gene3D" id="3.30.1420.10">
    <property type="match status" value="1"/>
</dbReference>
<dbReference type="PANTHER" id="PTHR37010:SF1">
    <property type="entry name" value="SULFURTRANSFERASE TUSE"/>
    <property type="match status" value="1"/>
</dbReference>
<accession>A0A286P4G5</accession>
<dbReference type="OrthoDB" id="9786347at2"/>
<protein>
    <recommendedName>
        <fullName evidence="3">Sulfurtransferase</fullName>
        <ecNumber evidence="3">2.8.1.-</ecNumber>
    </recommendedName>
</protein>
<dbReference type="InterPro" id="IPR042072">
    <property type="entry name" value="DsrC-like_C"/>
</dbReference>
<dbReference type="AlphaFoldDB" id="A0A286P4G5"/>
<evidence type="ECO:0000313" key="6">
    <source>
        <dbReference type="Proteomes" id="UP000266313"/>
    </source>
</evidence>
<dbReference type="GO" id="GO:0005737">
    <property type="term" value="C:cytoplasm"/>
    <property type="evidence" value="ECO:0007669"/>
    <property type="project" value="UniProtKB-SubCell"/>
</dbReference>
<sequence length="109" mass="12411">MIEVDGKILETTEGGFLTDANDWDEHVAAVLAASIPIALTEAHWEIVRFIRNYYLRFHHLPNTRMFVKAVQKEFGEEKGTSRYLHRLFPESPLKYACLIAGLPKPPGCI</sequence>
<gene>
    <name evidence="5" type="ORF">sS8_5628</name>
</gene>
<comment type="similarity">
    <text evidence="3">Belongs to the dsrC/tusE family.</text>
</comment>
<dbReference type="InterPro" id="IPR025526">
    <property type="entry name" value="DsrC-like_dom_sf"/>
</dbReference>
<dbReference type="GO" id="GO:0002143">
    <property type="term" value="P:tRNA wobble position uridine thiolation"/>
    <property type="evidence" value="ECO:0007669"/>
    <property type="project" value="TreeGrafter"/>
</dbReference>
<dbReference type="GO" id="GO:0097163">
    <property type="term" value="F:sulfur carrier activity"/>
    <property type="evidence" value="ECO:0007669"/>
    <property type="project" value="TreeGrafter"/>
</dbReference>
<dbReference type="EC" id="2.8.1.-" evidence="3"/>
<comment type="function">
    <text evidence="3">Part of a sulfur-relay system.</text>
</comment>
<evidence type="ECO:0000313" key="5">
    <source>
        <dbReference type="EMBL" id="BBA37545.1"/>
    </source>
</evidence>
<proteinExistence type="inferred from homology"/>
<comment type="subcellular location">
    <subcellularLocation>
        <location evidence="1">Cytoplasm</location>
    </subcellularLocation>
</comment>
<evidence type="ECO:0000256" key="3">
    <source>
        <dbReference type="PIRNR" id="PIRNR006223"/>
    </source>
</evidence>
<dbReference type="RefSeq" id="WP_119632514.1">
    <property type="nucleotide sequence ID" value="NZ_AP017928.1"/>
</dbReference>
<dbReference type="Pfam" id="PF04358">
    <property type="entry name" value="DsrC"/>
    <property type="match status" value="1"/>
</dbReference>
<name>A0A286P4G5_9GAMM</name>
<dbReference type="KEGG" id="mmai:sS8_5628"/>
<dbReference type="InterPro" id="IPR043163">
    <property type="entry name" value="DsrC-like_N"/>
</dbReference>
<evidence type="ECO:0000256" key="4">
    <source>
        <dbReference type="PIRSR" id="PIRSR006223-50"/>
    </source>
</evidence>
<dbReference type="NCBIfam" id="TIGR03342">
    <property type="entry name" value="dsrC_tusE_dsvC"/>
    <property type="match status" value="1"/>
</dbReference>
<keyword evidence="2" id="KW-0963">Cytoplasm</keyword>
<dbReference type="PIRSF" id="PIRSF006223">
    <property type="entry name" value="DsrC_TusE"/>
    <property type="match status" value="1"/>
</dbReference>